<sequence>MEEYKEDNSEECKQKYPNFYLADLFYTLQLSNLSLSERNEALLKLFEEIKKNNMYPYYSYVCGELNLDMDQEMYDTLKHKADEEMKEIENKIQEASENFDYVDTKNDMLLKANFYCKIGDKVRIFSFKNQINL</sequence>
<dbReference type="InterPro" id="IPR019585">
    <property type="entry name" value="Rpn7/CSN1"/>
</dbReference>
<reference evidence="3 4" key="1">
    <citation type="journal article" date="2002" name="Nature">
        <title>Genome sequence and comparative analysis of the model rodent malaria parasite Plasmodium yoelii yoelii.</title>
        <authorList>
            <person name="Carlton J.M."/>
            <person name="Angiuoli S.V."/>
            <person name="Suh B.B."/>
            <person name="Kooij T.W."/>
            <person name="Pertea M."/>
            <person name="Silva J.C."/>
            <person name="Ermolaeva M.D."/>
            <person name="Allen J.E."/>
            <person name="Selengut J.D."/>
            <person name="Koo H.L."/>
            <person name="Peterson J.D."/>
            <person name="Pop M."/>
            <person name="Kosack D.S."/>
            <person name="Shumway M.F."/>
            <person name="Bidwell S.L."/>
            <person name="Shallom S.J."/>
            <person name="van Aken S.E."/>
            <person name="Riedmuller S.B."/>
            <person name="Feldblyum T.V."/>
            <person name="Cho J.K."/>
            <person name="Quackenbush J."/>
            <person name="Sedegah M."/>
            <person name="Shoaibi A."/>
            <person name="Cummings L.M."/>
            <person name="Florens L."/>
            <person name="Yates J.R."/>
            <person name="Raine J.D."/>
            <person name="Sinden R.E."/>
            <person name="Harris M.A."/>
            <person name="Cunningham D.A."/>
            <person name="Preiser P.R."/>
            <person name="Bergman L.W."/>
            <person name="Vaidya A.B."/>
            <person name="van Lin L.H."/>
            <person name="Janse C.J."/>
            <person name="Waters A.P."/>
            <person name="Smith H.O."/>
            <person name="White O.R."/>
            <person name="Salzberg S.L."/>
            <person name="Venter J.C."/>
            <person name="Fraser C.M."/>
            <person name="Hoffman S.L."/>
            <person name="Gardner M.J."/>
            <person name="Carucci D.J."/>
        </authorList>
    </citation>
    <scope>NUCLEOTIDE SEQUENCE [LARGE SCALE GENOMIC DNA]</scope>
    <source>
        <strain evidence="3 4">17XNL</strain>
    </source>
</reference>
<proteinExistence type="predicted"/>
<dbReference type="PANTHER" id="PTHR14145:SF1">
    <property type="entry name" value="26S PROTEASOME NON-ATPASE REGULATORY SUBUNIT 6"/>
    <property type="match status" value="1"/>
</dbReference>
<dbReference type="PANTHER" id="PTHR14145">
    <property type="entry name" value="26S PROTESOME SUBUNIT 6"/>
    <property type="match status" value="1"/>
</dbReference>
<comment type="caution">
    <text evidence="3">The sequence shown here is derived from an EMBL/GenBank/DDBJ whole genome shotgun (WGS) entry which is preliminary data.</text>
</comment>
<name>Q7R9D8_PLAYO</name>
<evidence type="ECO:0000259" key="2">
    <source>
        <dbReference type="Pfam" id="PF10602"/>
    </source>
</evidence>
<dbReference type="Pfam" id="PF10602">
    <property type="entry name" value="RPN7"/>
    <property type="match status" value="1"/>
</dbReference>
<dbReference type="STRING" id="73239.Q7R9D8"/>
<dbReference type="InterPro" id="IPR045135">
    <property type="entry name" value="Rpn7_N"/>
</dbReference>
<evidence type="ECO:0000313" key="4">
    <source>
        <dbReference type="Proteomes" id="UP000008553"/>
    </source>
</evidence>
<dbReference type="Proteomes" id="UP000008553">
    <property type="component" value="Unassembled WGS sequence"/>
</dbReference>
<protein>
    <recommendedName>
        <fullName evidence="2">26S proteasome regulatory subunit Rpn7 N-terminal domain-containing protein</fullName>
    </recommendedName>
</protein>
<keyword evidence="4" id="KW-1185">Reference proteome</keyword>
<evidence type="ECO:0000313" key="3">
    <source>
        <dbReference type="EMBL" id="EAA19248.1"/>
    </source>
</evidence>
<feature type="domain" description="26S proteasome regulatory subunit Rpn7 N-terminal" evidence="2">
    <location>
        <begin position="70"/>
        <end position="121"/>
    </location>
</feature>
<keyword evidence="1" id="KW-0175">Coiled coil</keyword>
<dbReference type="EMBL" id="AABL01002431">
    <property type="protein sequence ID" value="EAA19248.1"/>
    <property type="molecule type" value="Genomic_DNA"/>
</dbReference>
<dbReference type="GO" id="GO:0043161">
    <property type="term" value="P:proteasome-mediated ubiquitin-dependent protein catabolic process"/>
    <property type="evidence" value="ECO:0007669"/>
    <property type="project" value="TreeGrafter"/>
</dbReference>
<gene>
    <name evidence="3" type="ORF">PY06924</name>
</gene>
<dbReference type="InParanoid" id="Q7R9D8"/>
<dbReference type="PaxDb" id="73239-Q7R9D8"/>
<organism evidence="3 4">
    <name type="scientific">Plasmodium yoelii yoelii</name>
    <dbReference type="NCBI Taxonomy" id="73239"/>
    <lineage>
        <taxon>Eukaryota</taxon>
        <taxon>Sar</taxon>
        <taxon>Alveolata</taxon>
        <taxon>Apicomplexa</taxon>
        <taxon>Aconoidasida</taxon>
        <taxon>Haemosporida</taxon>
        <taxon>Plasmodiidae</taxon>
        <taxon>Plasmodium</taxon>
        <taxon>Plasmodium (Vinckeia)</taxon>
    </lineage>
</organism>
<accession>Q7R9D8</accession>
<feature type="coiled-coil region" evidence="1">
    <location>
        <begin position="74"/>
        <end position="105"/>
    </location>
</feature>
<evidence type="ECO:0000256" key="1">
    <source>
        <dbReference type="SAM" id="Coils"/>
    </source>
</evidence>
<dbReference type="AlphaFoldDB" id="Q7R9D8"/>